<evidence type="ECO:0000313" key="2">
    <source>
        <dbReference type="Proteomes" id="UP000036513"/>
    </source>
</evidence>
<dbReference type="AlphaFoldDB" id="A0A0J6WLB2"/>
<comment type="caution">
    <text evidence="1">The sequence shown here is derived from an EMBL/GenBank/DDBJ whole genome shotgun (WGS) entry which is preliminary data.</text>
</comment>
<sequence length="62" mass="6866">MKRAEPQQMSTGDLVAEHDRLVRNIGTYIDDAKHDRLLAVADAIAERAHSGDPAAEDYAIYL</sequence>
<gene>
    <name evidence="1" type="ORF">MCHLDSM_01115</name>
</gene>
<dbReference type="PATRIC" id="fig|37916.4.peg.994"/>
<dbReference type="STRING" id="37916.MCHLDSM_01115"/>
<proteinExistence type="predicted"/>
<reference evidence="1 2" key="1">
    <citation type="journal article" date="2015" name="Genome Biol. Evol.">
        <title>Characterization of Three Mycobacterium spp. with Potential Use in Bioremediation by Genome Sequencing and Comparative Genomics.</title>
        <authorList>
            <person name="Das S."/>
            <person name="Pettersson B.M."/>
            <person name="Behra P.R."/>
            <person name="Ramesh M."/>
            <person name="Dasgupta S."/>
            <person name="Bhattacharya A."/>
            <person name="Kirsebom L.A."/>
        </authorList>
    </citation>
    <scope>NUCLEOTIDE SEQUENCE [LARGE SCALE GENOMIC DNA]</scope>
    <source>
        <strain evidence="1 2">DSM 43826</strain>
    </source>
</reference>
<accession>A0A0J6WLB2</accession>
<dbReference type="SMR" id="A0A0J6WLB2"/>
<protein>
    <submittedName>
        <fullName evidence="1">Uncharacterized protein</fullName>
    </submittedName>
</protein>
<name>A0A0J6WLB2_9MYCO</name>
<dbReference type="EMBL" id="JYNL01000009">
    <property type="protein sequence ID" value="KMO82492.1"/>
    <property type="molecule type" value="Genomic_DNA"/>
</dbReference>
<evidence type="ECO:0000313" key="1">
    <source>
        <dbReference type="EMBL" id="KMO82492.1"/>
    </source>
</evidence>
<keyword evidence="2" id="KW-1185">Reference proteome</keyword>
<organism evidence="1 2">
    <name type="scientific">Mycolicibacterium chlorophenolicum</name>
    <dbReference type="NCBI Taxonomy" id="37916"/>
    <lineage>
        <taxon>Bacteria</taxon>
        <taxon>Bacillati</taxon>
        <taxon>Actinomycetota</taxon>
        <taxon>Actinomycetes</taxon>
        <taxon>Mycobacteriales</taxon>
        <taxon>Mycobacteriaceae</taxon>
        <taxon>Mycolicibacterium</taxon>
    </lineage>
</organism>
<dbReference type="Proteomes" id="UP000036513">
    <property type="component" value="Unassembled WGS sequence"/>
</dbReference>